<name>A0ABN0QH74_9FLAO</name>
<dbReference type="Proteomes" id="UP000018234">
    <property type="component" value="Unassembled WGS sequence"/>
</dbReference>
<gene>
    <name evidence="1" type="ORF">FSS13T_12620</name>
</gene>
<proteinExistence type="predicted"/>
<keyword evidence="2" id="KW-1185">Reference proteome</keyword>
<protein>
    <submittedName>
        <fullName evidence="1">Uncharacterized protein</fullName>
    </submittedName>
</protein>
<dbReference type="EMBL" id="AVFO01000023">
    <property type="protein sequence ID" value="ESU26110.1"/>
    <property type="molecule type" value="Genomic_DNA"/>
</dbReference>
<evidence type="ECO:0000313" key="2">
    <source>
        <dbReference type="Proteomes" id="UP000018234"/>
    </source>
</evidence>
<comment type="caution">
    <text evidence="1">The sequence shown here is derived from an EMBL/GenBank/DDBJ whole genome shotgun (WGS) entry which is preliminary data.</text>
</comment>
<accession>A0ABN0QH74</accession>
<evidence type="ECO:0000313" key="1">
    <source>
        <dbReference type="EMBL" id="ESU26110.1"/>
    </source>
</evidence>
<reference evidence="1 2" key="1">
    <citation type="submission" date="2013-08" db="EMBL/GenBank/DDBJ databases">
        <title>Flavobacterium saliperosum type strain genome sequencing.</title>
        <authorList>
            <person name="Lee K."/>
            <person name="Yi H."/>
            <person name="Park S."/>
            <person name="Chun J."/>
        </authorList>
    </citation>
    <scope>NUCLEOTIDE SEQUENCE [LARGE SCALE GENOMIC DNA]</scope>
    <source>
        <strain evidence="1 2">S13</strain>
    </source>
</reference>
<sequence>MVPVGTVHVGCCVTGTGTGVGKMVTVVVNEVTPHPEVTGKL</sequence>
<organism evidence="1 2">
    <name type="scientific">Flavobacterium saliperosum S13</name>
    <dbReference type="NCBI Taxonomy" id="1341155"/>
    <lineage>
        <taxon>Bacteria</taxon>
        <taxon>Pseudomonadati</taxon>
        <taxon>Bacteroidota</taxon>
        <taxon>Flavobacteriia</taxon>
        <taxon>Flavobacteriales</taxon>
        <taxon>Flavobacteriaceae</taxon>
        <taxon>Flavobacterium</taxon>
    </lineage>
</organism>